<dbReference type="GeneID" id="103324835"/>
<evidence type="ECO:0000313" key="2">
    <source>
        <dbReference type="RefSeq" id="XP_008225172.1"/>
    </source>
</evidence>
<evidence type="ECO:0000313" key="1">
    <source>
        <dbReference type="Proteomes" id="UP000694861"/>
    </source>
</evidence>
<name>A0ABM0NI75_PRUMU</name>
<accession>A0ABM0NI75</accession>
<organism evidence="1 2">
    <name type="scientific">Prunus mume</name>
    <name type="common">Japanese apricot</name>
    <name type="synonym">Armeniaca mume</name>
    <dbReference type="NCBI Taxonomy" id="102107"/>
    <lineage>
        <taxon>Eukaryota</taxon>
        <taxon>Viridiplantae</taxon>
        <taxon>Streptophyta</taxon>
        <taxon>Embryophyta</taxon>
        <taxon>Tracheophyta</taxon>
        <taxon>Spermatophyta</taxon>
        <taxon>Magnoliopsida</taxon>
        <taxon>eudicotyledons</taxon>
        <taxon>Gunneridae</taxon>
        <taxon>Pentapetalae</taxon>
        <taxon>rosids</taxon>
        <taxon>fabids</taxon>
        <taxon>Rosales</taxon>
        <taxon>Rosaceae</taxon>
        <taxon>Amygdaloideae</taxon>
        <taxon>Amygdaleae</taxon>
        <taxon>Prunus</taxon>
    </lineage>
</organism>
<reference evidence="2" key="2">
    <citation type="submission" date="2025-08" db="UniProtKB">
        <authorList>
            <consortium name="RefSeq"/>
        </authorList>
    </citation>
    <scope>IDENTIFICATION</scope>
</reference>
<keyword evidence="1" id="KW-1185">Reference proteome</keyword>
<dbReference type="RefSeq" id="XP_008225172.1">
    <property type="nucleotide sequence ID" value="XM_008226950.2"/>
</dbReference>
<sequence length="139" mass="15347">MPASWVPAPFFPLLDLSWSELLVFLSSFSSLPFRFFFVPSYRAALFQTSLSQSQPSRHAALQPLFSQSSPSFCQPSSSYLFLSRRAAVTLTHAAAAVRADQHQFSHGFQQQQFPASILSLSDIMSSSTPSTTTLATFQC</sequence>
<dbReference type="Proteomes" id="UP000694861">
    <property type="component" value="Linkage group LG1"/>
</dbReference>
<gene>
    <name evidence="2" type="primary">LOC103324835</name>
</gene>
<proteinExistence type="predicted"/>
<reference evidence="1" key="1">
    <citation type="journal article" date="2012" name="Nat. Commun.">
        <title>The genome of Prunus mume.</title>
        <authorList>
            <person name="Zhang Q."/>
            <person name="Chen W."/>
            <person name="Sun L."/>
            <person name="Zhao F."/>
            <person name="Huang B."/>
            <person name="Yang W."/>
            <person name="Tao Y."/>
            <person name="Wang J."/>
            <person name="Yuan Z."/>
            <person name="Fan G."/>
            <person name="Xing Z."/>
            <person name="Han C."/>
            <person name="Pan H."/>
            <person name="Zhong X."/>
            <person name="Shi W."/>
            <person name="Liang X."/>
            <person name="Du D."/>
            <person name="Sun F."/>
            <person name="Xu Z."/>
            <person name="Hao R."/>
            <person name="Lv T."/>
            <person name="Lv Y."/>
            <person name="Zheng Z."/>
            <person name="Sun M."/>
            <person name="Luo L."/>
            <person name="Cai M."/>
            <person name="Gao Y."/>
            <person name="Wang J."/>
            <person name="Yin Y."/>
            <person name="Xu X."/>
            <person name="Cheng T."/>
            <person name="Wang J."/>
        </authorList>
    </citation>
    <scope>NUCLEOTIDE SEQUENCE [LARGE SCALE GENOMIC DNA]</scope>
</reference>
<protein>
    <submittedName>
        <fullName evidence="2">Uncharacterized protein LOC103324835</fullName>
    </submittedName>
</protein>